<comment type="subcellular location">
    <subcellularLocation>
        <location evidence="1">Membrane</location>
        <topology evidence="1">Multi-pass membrane protein</topology>
    </subcellularLocation>
</comment>
<evidence type="ECO:0000313" key="12">
    <source>
        <dbReference type="EMBL" id="CAH1245376.1"/>
    </source>
</evidence>
<dbReference type="PANTHER" id="PTHR46187">
    <property type="entry name" value="ALKALINE CERAMIDASE 3"/>
    <property type="match status" value="1"/>
</dbReference>
<keyword evidence="13" id="KW-1185">Reference proteome</keyword>
<comment type="catalytic activity">
    <reaction evidence="7">
        <text>N-(9Z-octadecenoyl)-sphing-4-enine + H2O = sphing-4-enine + (9Z)-octadecenoate</text>
        <dbReference type="Rhea" id="RHEA:41299"/>
        <dbReference type="ChEBI" id="CHEBI:15377"/>
        <dbReference type="ChEBI" id="CHEBI:30823"/>
        <dbReference type="ChEBI" id="CHEBI:57756"/>
        <dbReference type="ChEBI" id="CHEBI:77996"/>
    </reaction>
    <physiologicalReaction direction="left-to-right" evidence="7">
        <dbReference type="Rhea" id="RHEA:41300"/>
    </physiologicalReaction>
</comment>
<dbReference type="GO" id="GO:0071602">
    <property type="term" value="P:phytosphingosine biosynthetic process"/>
    <property type="evidence" value="ECO:0007669"/>
    <property type="project" value="TreeGrafter"/>
</dbReference>
<dbReference type="EMBL" id="OV696699">
    <property type="protein sequence ID" value="CAH1245376.1"/>
    <property type="molecule type" value="Genomic_DNA"/>
</dbReference>
<comment type="function">
    <text evidence="11">Hydrolyzes the sphingolipid ceramide into sphingosine and free fatty acid.</text>
</comment>
<dbReference type="Proteomes" id="UP000838412">
    <property type="component" value="Chromosome 14"/>
</dbReference>
<dbReference type="PANTHER" id="PTHR46187:SF3">
    <property type="entry name" value="ALKALINE CERAMIDASE 3"/>
    <property type="match status" value="1"/>
</dbReference>
<dbReference type="EC" id="3.5.1.-" evidence="11"/>
<keyword evidence="11" id="KW-0443">Lipid metabolism</keyword>
<evidence type="ECO:0000256" key="5">
    <source>
        <dbReference type="ARBA" id="ARBA00022989"/>
    </source>
</evidence>
<feature type="transmembrane region" description="Helical" evidence="11">
    <location>
        <begin position="38"/>
        <end position="56"/>
    </location>
</feature>
<evidence type="ECO:0000256" key="8">
    <source>
        <dbReference type="ARBA" id="ARBA00048323"/>
    </source>
</evidence>
<evidence type="ECO:0000256" key="10">
    <source>
        <dbReference type="PIRSR" id="PIRSR608901-2"/>
    </source>
</evidence>
<evidence type="ECO:0000256" key="9">
    <source>
        <dbReference type="ARBA" id="ARBA00049511"/>
    </source>
</evidence>
<dbReference type="InterPro" id="IPR008901">
    <property type="entry name" value="ACER"/>
</dbReference>
<accession>A0A8K0EEB9</accession>
<comment type="similarity">
    <text evidence="2 11">Belongs to the alkaline ceramidase family.</text>
</comment>
<organism evidence="12 13">
    <name type="scientific">Branchiostoma lanceolatum</name>
    <name type="common">Common lancelet</name>
    <name type="synonym">Amphioxus lanceolatum</name>
    <dbReference type="NCBI Taxonomy" id="7740"/>
    <lineage>
        <taxon>Eukaryota</taxon>
        <taxon>Metazoa</taxon>
        <taxon>Chordata</taxon>
        <taxon>Cephalochordata</taxon>
        <taxon>Leptocardii</taxon>
        <taxon>Amphioxiformes</taxon>
        <taxon>Branchiostomatidae</taxon>
        <taxon>Branchiostoma</taxon>
    </lineage>
</organism>
<sequence length="191" mass="22372">MTLLYEMQLFDELPMIWGSCIFVFDLFHSFTPPKYQNLPMILCLVLYSFIITAVYISIKNPIFHETAYAVLVFTLFFKSLDMLRRPNSSRALFFTALATYGTGFIIWNIDNFFCHNIREFRGTLTSPWRPLTQLHAWWHLLAGLGTYIHVLYSVQVRTSYLKWPGKVKTIMGIPYYHVSKKVETNGPVHKD</sequence>
<dbReference type="Pfam" id="PF05875">
    <property type="entry name" value="Ceramidase"/>
    <property type="match status" value="1"/>
</dbReference>
<dbReference type="AlphaFoldDB" id="A0A8K0EEB9"/>
<comment type="catalytic activity">
    <reaction evidence="8">
        <text>an N-acylsphing-4-enine + H2O = sphing-4-enine + a fatty acid</text>
        <dbReference type="Rhea" id="RHEA:20856"/>
        <dbReference type="ChEBI" id="CHEBI:15377"/>
        <dbReference type="ChEBI" id="CHEBI:28868"/>
        <dbReference type="ChEBI" id="CHEBI:52639"/>
        <dbReference type="ChEBI" id="CHEBI:57756"/>
        <dbReference type="EC" id="3.5.1.23"/>
    </reaction>
    <physiologicalReaction direction="left-to-right" evidence="8">
        <dbReference type="Rhea" id="RHEA:20857"/>
    </physiologicalReaction>
</comment>
<keyword evidence="4 11" id="KW-0378">Hydrolase</keyword>
<evidence type="ECO:0000256" key="11">
    <source>
        <dbReference type="RuleBase" id="RU364079"/>
    </source>
</evidence>
<dbReference type="GO" id="GO:0046512">
    <property type="term" value="P:sphingosine biosynthetic process"/>
    <property type="evidence" value="ECO:0007669"/>
    <property type="project" value="UniProtKB-ARBA"/>
</dbReference>
<reference evidence="12" key="1">
    <citation type="submission" date="2022-01" db="EMBL/GenBank/DDBJ databases">
        <authorList>
            <person name="Braso-Vives M."/>
        </authorList>
    </citation>
    <scope>NUCLEOTIDE SEQUENCE</scope>
</reference>
<evidence type="ECO:0000256" key="6">
    <source>
        <dbReference type="ARBA" id="ARBA00023136"/>
    </source>
</evidence>
<comment type="catalytic activity">
    <reaction evidence="9">
        <text>an N-acylsphinganine + H2O = sphinganine + a fatty acid</text>
        <dbReference type="Rhea" id="RHEA:33551"/>
        <dbReference type="ChEBI" id="CHEBI:15377"/>
        <dbReference type="ChEBI" id="CHEBI:28868"/>
        <dbReference type="ChEBI" id="CHEBI:31488"/>
        <dbReference type="ChEBI" id="CHEBI:57817"/>
    </reaction>
    <physiologicalReaction direction="left-to-right" evidence="9">
        <dbReference type="Rhea" id="RHEA:33552"/>
    </physiologicalReaction>
</comment>
<feature type="binding site" evidence="10">
    <location>
        <position position="139"/>
    </location>
    <ligand>
        <name>Zn(2+)</name>
        <dbReference type="ChEBI" id="CHEBI:29105"/>
        <note>catalytic</note>
    </ligand>
</feature>
<dbReference type="GO" id="GO:0005789">
    <property type="term" value="C:endoplasmic reticulum membrane"/>
    <property type="evidence" value="ECO:0007669"/>
    <property type="project" value="TreeGrafter"/>
</dbReference>
<evidence type="ECO:0000256" key="7">
    <source>
        <dbReference type="ARBA" id="ARBA00047401"/>
    </source>
</evidence>
<comment type="caution">
    <text evidence="11">Lacks conserved residue(s) required for the propagation of feature annotation.</text>
</comment>
<feature type="transmembrane region" description="Helical" evidence="11">
    <location>
        <begin position="136"/>
        <end position="154"/>
    </location>
</feature>
<keyword evidence="3 11" id="KW-0812">Transmembrane</keyword>
<feature type="transmembrane region" description="Helical" evidence="11">
    <location>
        <begin position="92"/>
        <end position="109"/>
    </location>
</feature>
<keyword evidence="6 11" id="KW-0472">Membrane</keyword>
<evidence type="ECO:0000313" key="13">
    <source>
        <dbReference type="Proteomes" id="UP000838412"/>
    </source>
</evidence>
<evidence type="ECO:0000256" key="1">
    <source>
        <dbReference type="ARBA" id="ARBA00004141"/>
    </source>
</evidence>
<evidence type="ECO:0000256" key="3">
    <source>
        <dbReference type="ARBA" id="ARBA00022692"/>
    </source>
</evidence>
<gene>
    <name evidence="12" type="primary">ACER3</name>
    <name evidence="12" type="ORF">BLAG_LOCUS7732</name>
</gene>
<keyword evidence="10" id="KW-0479">Metal-binding</keyword>
<feature type="binding site" evidence="10">
    <location>
        <position position="135"/>
    </location>
    <ligand>
        <name>Zn(2+)</name>
        <dbReference type="ChEBI" id="CHEBI:29105"/>
        <note>catalytic</note>
    </ligand>
</feature>
<dbReference type="GO" id="GO:0046872">
    <property type="term" value="F:metal ion binding"/>
    <property type="evidence" value="ECO:0007669"/>
    <property type="project" value="UniProtKB-KW"/>
</dbReference>
<keyword evidence="5 11" id="KW-1133">Transmembrane helix</keyword>
<comment type="cofactor">
    <cofactor evidence="10">
        <name>Zn(2+)</name>
        <dbReference type="ChEBI" id="CHEBI:29105"/>
    </cofactor>
</comment>
<protein>
    <recommendedName>
        <fullName evidence="11">Alkaline ceramidase</fullName>
        <ecNumber evidence="11">3.5.1.-</ecNumber>
    </recommendedName>
</protein>
<evidence type="ECO:0000256" key="2">
    <source>
        <dbReference type="ARBA" id="ARBA00009780"/>
    </source>
</evidence>
<evidence type="ECO:0000256" key="4">
    <source>
        <dbReference type="ARBA" id="ARBA00022801"/>
    </source>
</evidence>
<dbReference type="OrthoDB" id="187171at2759"/>
<dbReference type="GO" id="GO:0006672">
    <property type="term" value="P:ceramide metabolic process"/>
    <property type="evidence" value="ECO:0007669"/>
    <property type="project" value="InterPro"/>
</dbReference>
<keyword evidence="10" id="KW-0862">Zinc</keyword>
<dbReference type="GO" id="GO:0017040">
    <property type="term" value="F:N-acylsphingosine amidohydrolase activity"/>
    <property type="evidence" value="ECO:0007669"/>
    <property type="project" value="UniProtKB-EC"/>
</dbReference>
<proteinExistence type="inferred from homology"/>
<name>A0A8K0EEB9_BRALA</name>